<sequence length="238" mass="27635">MENYLKRTPVVVSKNKNGELVEEEYDQYKLQTRGEYEELMIEFEFRCRRAAMMNYHIASNYDRKVYKMELVAALLGTVSLTTVGAWLLQQNTDFSFINLSKLGGFGIVGIVAAFFIELLGKGSTRVIPSFSRRAESHVTVGAAWQTLAKKTRSYRIQLDNPRLDVPVYAEWYNDLITQREKLCSQVCIPESIYQLYNDPNRVFHPLKERRQMFLQFMELEKMDSGDFMNTSGQNDEMA</sequence>
<keyword evidence="1" id="KW-1133">Transmembrane helix</keyword>
<dbReference type="EMBL" id="HACG01017495">
    <property type="protein sequence ID" value="CEK64360.1"/>
    <property type="molecule type" value="Transcribed_RNA"/>
</dbReference>
<organism evidence="2">
    <name type="scientific">Arion vulgaris</name>
    <dbReference type="NCBI Taxonomy" id="1028688"/>
    <lineage>
        <taxon>Eukaryota</taxon>
        <taxon>Metazoa</taxon>
        <taxon>Spiralia</taxon>
        <taxon>Lophotrochozoa</taxon>
        <taxon>Mollusca</taxon>
        <taxon>Gastropoda</taxon>
        <taxon>Heterobranchia</taxon>
        <taxon>Euthyneura</taxon>
        <taxon>Panpulmonata</taxon>
        <taxon>Eupulmonata</taxon>
        <taxon>Stylommatophora</taxon>
        <taxon>Helicina</taxon>
        <taxon>Arionoidea</taxon>
        <taxon>Arionidae</taxon>
        <taxon>Arion</taxon>
    </lineage>
</organism>
<evidence type="ECO:0000256" key="1">
    <source>
        <dbReference type="SAM" id="Phobius"/>
    </source>
</evidence>
<reference evidence="2" key="1">
    <citation type="submission" date="2014-12" db="EMBL/GenBank/DDBJ databases">
        <title>Insight into the proteome of Arion vulgaris.</title>
        <authorList>
            <person name="Aradska J."/>
            <person name="Bulat T."/>
            <person name="Smidak R."/>
            <person name="Sarate P."/>
            <person name="Gangsoo J."/>
            <person name="Sialana F."/>
            <person name="Bilban M."/>
            <person name="Lubec G."/>
        </authorList>
    </citation>
    <scope>NUCLEOTIDE SEQUENCE</scope>
    <source>
        <tissue evidence="2">Skin</tissue>
    </source>
</reference>
<proteinExistence type="predicted"/>
<keyword evidence="1" id="KW-0472">Membrane</keyword>
<feature type="transmembrane region" description="Helical" evidence="1">
    <location>
        <begin position="70"/>
        <end position="88"/>
    </location>
</feature>
<keyword evidence="1" id="KW-0812">Transmembrane</keyword>
<accession>A0A0B6Z9G8</accession>
<evidence type="ECO:0008006" key="3">
    <source>
        <dbReference type="Google" id="ProtNLM"/>
    </source>
</evidence>
<dbReference type="AlphaFoldDB" id="A0A0B6Z9G8"/>
<protein>
    <recommendedName>
        <fullName evidence="3">SMODS and SLOG-associating 2TM effector domain-containing protein</fullName>
    </recommendedName>
</protein>
<gene>
    <name evidence="2" type="primary">ORF51502</name>
</gene>
<feature type="transmembrane region" description="Helical" evidence="1">
    <location>
        <begin position="94"/>
        <end position="116"/>
    </location>
</feature>
<evidence type="ECO:0000313" key="2">
    <source>
        <dbReference type="EMBL" id="CEK64360.1"/>
    </source>
</evidence>
<name>A0A0B6Z9G8_9EUPU</name>